<dbReference type="Gramene" id="PNT74548">
    <property type="protein sequence ID" value="PNT74548"/>
    <property type="gene ID" value="BRADI_1g17445v3"/>
</dbReference>
<dbReference type="Proteomes" id="UP000008810">
    <property type="component" value="Chromosome 1"/>
</dbReference>
<protein>
    <submittedName>
        <fullName evidence="1 2">Uncharacterized protein</fullName>
    </submittedName>
</protein>
<reference evidence="1" key="2">
    <citation type="submission" date="2017-06" db="EMBL/GenBank/DDBJ databases">
        <title>WGS assembly of Brachypodium distachyon.</title>
        <authorList>
            <consortium name="The International Brachypodium Initiative"/>
            <person name="Lucas S."/>
            <person name="Harmon-Smith M."/>
            <person name="Lail K."/>
            <person name="Tice H."/>
            <person name="Grimwood J."/>
            <person name="Bruce D."/>
            <person name="Barry K."/>
            <person name="Shu S."/>
            <person name="Lindquist E."/>
            <person name="Wang M."/>
            <person name="Pitluck S."/>
            <person name="Vogel J.P."/>
            <person name="Garvin D.F."/>
            <person name="Mockler T.C."/>
            <person name="Schmutz J."/>
            <person name="Rokhsar D."/>
            <person name="Bevan M.W."/>
        </authorList>
    </citation>
    <scope>NUCLEOTIDE SEQUENCE</scope>
    <source>
        <strain evidence="1">Bd21</strain>
    </source>
</reference>
<reference evidence="1 2" key="1">
    <citation type="journal article" date="2010" name="Nature">
        <title>Genome sequencing and analysis of the model grass Brachypodium distachyon.</title>
        <authorList>
            <consortium name="International Brachypodium Initiative"/>
        </authorList>
    </citation>
    <scope>NUCLEOTIDE SEQUENCE [LARGE SCALE GENOMIC DNA]</scope>
    <source>
        <strain evidence="1 2">Bd21</strain>
    </source>
</reference>
<dbReference type="EnsemblPlants" id="PNT74548">
    <property type="protein sequence ID" value="PNT74548"/>
    <property type="gene ID" value="BRADI_1g17445v3"/>
</dbReference>
<accession>A0A2K2DJU5</accession>
<reference evidence="2" key="3">
    <citation type="submission" date="2018-08" db="UniProtKB">
        <authorList>
            <consortium name="EnsemblPlants"/>
        </authorList>
    </citation>
    <scope>IDENTIFICATION</scope>
    <source>
        <strain evidence="2">cv. Bd21</strain>
    </source>
</reference>
<gene>
    <name evidence="1" type="ORF">BRADI_1g17445v3</name>
</gene>
<dbReference type="EMBL" id="CM000880">
    <property type="protein sequence ID" value="PNT74548.1"/>
    <property type="molecule type" value="Genomic_DNA"/>
</dbReference>
<proteinExistence type="predicted"/>
<sequence>MTRGLWASFDRDVRACMRASSLDGLGPRDANSSCLVQCEIFFFLRGNIAFFFEGRGEILQGEMRRVGPVPNVVGLTPRPAVGSTGPFARVTQHKHGPESPPGWALESLLC</sequence>
<evidence type="ECO:0000313" key="3">
    <source>
        <dbReference type="Proteomes" id="UP000008810"/>
    </source>
</evidence>
<organism evidence="1">
    <name type="scientific">Brachypodium distachyon</name>
    <name type="common">Purple false brome</name>
    <name type="synonym">Trachynia distachya</name>
    <dbReference type="NCBI Taxonomy" id="15368"/>
    <lineage>
        <taxon>Eukaryota</taxon>
        <taxon>Viridiplantae</taxon>
        <taxon>Streptophyta</taxon>
        <taxon>Embryophyta</taxon>
        <taxon>Tracheophyta</taxon>
        <taxon>Spermatophyta</taxon>
        <taxon>Magnoliopsida</taxon>
        <taxon>Liliopsida</taxon>
        <taxon>Poales</taxon>
        <taxon>Poaceae</taxon>
        <taxon>BOP clade</taxon>
        <taxon>Pooideae</taxon>
        <taxon>Stipodae</taxon>
        <taxon>Brachypodieae</taxon>
        <taxon>Brachypodium</taxon>
    </lineage>
</organism>
<name>A0A2K2DJU5_BRADI</name>
<dbReference type="InParanoid" id="A0A2K2DJU5"/>
<evidence type="ECO:0000313" key="1">
    <source>
        <dbReference type="EMBL" id="PNT74548.1"/>
    </source>
</evidence>
<keyword evidence="3" id="KW-1185">Reference proteome</keyword>
<evidence type="ECO:0000313" key="2">
    <source>
        <dbReference type="EnsemblPlants" id="PNT74548"/>
    </source>
</evidence>
<dbReference type="AlphaFoldDB" id="A0A2K2DJU5"/>